<name>T0ZDJ8_9ZZZZ</name>
<dbReference type="GO" id="GO:0006207">
    <property type="term" value="P:'de novo' pyrimidine nucleobase biosynthetic process"/>
    <property type="evidence" value="ECO:0007669"/>
    <property type="project" value="InterPro"/>
</dbReference>
<dbReference type="GO" id="GO:0004070">
    <property type="term" value="F:aspartate carbamoyltransferase activity"/>
    <property type="evidence" value="ECO:0007669"/>
    <property type="project" value="UniProtKB-EC"/>
</dbReference>
<keyword evidence="1" id="KW-0479">Metal-binding</keyword>
<dbReference type="InterPro" id="IPR020545">
    <property type="entry name" value="Asp_carbamoyltransf_reg_N"/>
</dbReference>
<dbReference type="Gene3D" id="3.30.70.140">
    <property type="entry name" value="Aspartate carbamoyltransferase regulatory subunit, N-terminal domain"/>
    <property type="match status" value="1"/>
</dbReference>
<dbReference type="InterPro" id="IPR002801">
    <property type="entry name" value="Asp_carbamoylTrfase_reg"/>
</dbReference>
<proteinExistence type="inferred from homology"/>
<dbReference type="HAMAP" id="MF_00002">
    <property type="entry name" value="Asp_carb_tr_reg"/>
    <property type="match status" value="1"/>
</dbReference>
<gene>
    <name evidence="6" type="ORF">B2A_10383</name>
</gene>
<dbReference type="InterPro" id="IPR020542">
    <property type="entry name" value="Asp_carbamoyltrfase_reg_C"/>
</dbReference>
<dbReference type="Pfam" id="PF02748">
    <property type="entry name" value="PyrI_C"/>
    <property type="match status" value="1"/>
</dbReference>
<dbReference type="SUPFAM" id="SSF57825">
    <property type="entry name" value="Aspartate carbamoyltransferase, Regulatory-chain, C-terminal domain"/>
    <property type="match status" value="1"/>
</dbReference>
<feature type="domain" description="Aspartate carbamoyltransferase regulatory subunit C-terminal" evidence="5">
    <location>
        <begin position="107"/>
        <end position="155"/>
    </location>
</feature>
<accession>T0ZDJ8</accession>
<sequence>MSKKEHNELSVKKIADGVVIDHIEPGMALNVLKMLNMGGNTLDSPTVSILMHAPSSRMGHKDIVKVENKRLRKEEIDVISLISPRATINNIYKYKILEKYNVTIPKEIEGSIVCSNPSCITNQSEPVTSEFDVMAQKPLRIRCRYCGRDMSYDDVKEYIQKKWRDQA</sequence>
<keyword evidence="3" id="KW-0665">Pyrimidine biosynthesis</keyword>
<dbReference type="GO" id="GO:0006221">
    <property type="term" value="P:pyrimidine nucleotide biosynthetic process"/>
    <property type="evidence" value="ECO:0007669"/>
    <property type="project" value="UniProtKB-KW"/>
</dbReference>
<dbReference type="InterPro" id="IPR036792">
    <property type="entry name" value="Asp_carbatrfase_reg_C_sf"/>
</dbReference>
<keyword evidence="2" id="KW-0862">Zinc</keyword>
<dbReference type="PANTHER" id="PTHR35805:SF1">
    <property type="entry name" value="ASPARTATE CARBAMOYLTRANSFERASE REGULATORY CHAIN"/>
    <property type="match status" value="1"/>
</dbReference>
<dbReference type="EMBL" id="AUZZ01007490">
    <property type="protein sequence ID" value="EQD42307.1"/>
    <property type="molecule type" value="Genomic_DNA"/>
</dbReference>
<reference evidence="6" key="2">
    <citation type="journal article" date="2014" name="ISME J.">
        <title>Microbial stratification in low pH oxic and suboxic macroscopic growths along an acid mine drainage.</title>
        <authorList>
            <person name="Mendez-Garcia C."/>
            <person name="Mesa V."/>
            <person name="Sprenger R.R."/>
            <person name="Richter M."/>
            <person name="Diez M.S."/>
            <person name="Solano J."/>
            <person name="Bargiela R."/>
            <person name="Golyshina O.V."/>
            <person name="Manteca A."/>
            <person name="Ramos J.L."/>
            <person name="Gallego J.R."/>
            <person name="Llorente I."/>
            <person name="Martins Dos Santos V.A."/>
            <person name="Jensen O.N."/>
            <person name="Pelaez A.I."/>
            <person name="Sanchez J."/>
            <person name="Ferrer M."/>
        </authorList>
    </citation>
    <scope>NUCLEOTIDE SEQUENCE</scope>
</reference>
<feature type="domain" description="Aspartate carbamoyltransferase regulatory subunit N-terminal" evidence="4">
    <location>
        <begin position="9"/>
        <end position="102"/>
    </location>
</feature>
<dbReference type="GO" id="GO:0009347">
    <property type="term" value="C:aspartate carbamoyltransferase complex"/>
    <property type="evidence" value="ECO:0007669"/>
    <property type="project" value="InterPro"/>
</dbReference>
<evidence type="ECO:0000256" key="2">
    <source>
        <dbReference type="ARBA" id="ARBA00022833"/>
    </source>
</evidence>
<dbReference type="EC" id="2.1.3.2" evidence="6"/>
<evidence type="ECO:0000256" key="3">
    <source>
        <dbReference type="ARBA" id="ARBA00022975"/>
    </source>
</evidence>
<dbReference type="InterPro" id="IPR036793">
    <property type="entry name" value="Asp_carbatrfase_reg_N_sf"/>
</dbReference>
<evidence type="ECO:0000259" key="4">
    <source>
        <dbReference type="Pfam" id="PF01948"/>
    </source>
</evidence>
<organism evidence="6">
    <name type="scientific">mine drainage metagenome</name>
    <dbReference type="NCBI Taxonomy" id="410659"/>
    <lineage>
        <taxon>unclassified sequences</taxon>
        <taxon>metagenomes</taxon>
        <taxon>ecological metagenomes</taxon>
    </lineage>
</organism>
<keyword evidence="6" id="KW-0808">Transferase</keyword>
<evidence type="ECO:0000313" key="6">
    <source>
        <dbReference type="EMBL" id="EQD42307.1"/>
    </source>
</evidence>
<dbReference type="Gene3D" id="2.30.30.20">
    <property type="entry name" value="Aspartate carbamoyltransferase regulatory subunit, C-terminal domain"/>
    <property type="match status" value="1"/>
</dbReference>
<reference evidence="6" key="1">
    <citation type="submission" date="2013-08" db="EMBL/GenBank/DDBJ databases">
        <authorList>
            <person name="Mendez C."/>
            <person name="Richter M."/>
            <person name="Ferrer M."/>
            <person name="Sanchez J."/>
        </authorList>
    </citation>
    <scope>NUCLEOTIDE SEQUENCE</scope>
</reference>
<evidence type="ECO:0000259" key="5">
    <source>
        <dbReference type="Pfam" id="PF02748"/>
    </source>
</evidence>
<dbReference type="GO" id="GO:0046872">
    <property type="term" value="F:metal ion binding"/>
    <property type="evidence" value="ECO:0007669"/>
    <property type="project" value="UniProtKB-KW"/>
</dbReference>
<evidence type="ECO:0000256" key="1">
    <source>
        <dbReference type="ARBA" id="ARBA00022723"/>
    </source>
</evidence>
<protein>
    <submittedName>
        <fullName evidence="6">Aspartate transcarbamylase regulatory subunit</fullName>
        <ecNumber evidence="6">2.1.3.2</ecNumber>
    </submittedName>
</protein>
<dbReference type="SUPFAM" id="SSF54893">
    <property type="entry name" value="Aspartate carbamoyltransferase, Regulatory-chain, N-terminal domain"/>
    <property type="match status" value="1"/>
</dbReference>
<dbReference type="Pfam" id="PF01948">
    <property type="entry name" value="PyrI"/>
    <property type="match status" value="1"/>
</dbReference>
<comment type="caution">
    <text evidence="6">The sequence shown here is derived from an EMBL/GenBank/DDBJ whole genome shotgun (WGS) entry which is preliminary data.</text>
</comment>
<dbReference type="AlphaFoldDB" id="T0ZDJ8"/>
<dbReference type="NCBIfam" id="TIGR00240">
    <property type="entry name" value="ATCase_reg"/>
    <property type="match status" value="1"/>
</dbReference>
<dbReference type="PANTHER" id="PTHR35805">
    <property type="entry name" value="ASPARTATE CARBAMOYLTRANSFERASE REGULATORY CHAIN"/>
    <property type="match status" value="1"/>
</dbReference>